<organism evidence="1 2">
    <name type="scientific">Aphanomyces euteiches</name>
    <dbReference type="NCBI Taxonomy" id="100861"/>
    <lineage>
        <taxon>Eukaryota</taxon>
        <taxon>Sar</taxon>
        <taxon>Stramenopiles</taxon>
        <taxon>Oomycota</taxon>
        <taxon>Saprolegniomycetes</taxon>
        <taxon>Saprolegniales</taxon>
        <taxon>Verrucalvaceae</taxon>
        <taxon>Aphanomyces</taxon>
    </lineage>
</organism>
<sequence length="110" mass="12612">MFNTSRAKAAPTLETAPTFKELLEESRRQYDLAHGDFSLAIPLHLKALVTLDKACNRLRQWKDAHPDFDASDPRLVALLQDYSDADDAARMADQLIREACQRRCRAERLR</sequence>
<protein>
    <submittedName>
        <fullName evidence="1">Uncharacterized protein</fullName>
    </submittedName>
</protein>
<keyword evidence="2" id="KW-1185">Reference proteome</keyword>
<comment type="caution">
    <text evidence="1">The sequence shown here is derived from an EMBL/GenBank/DDBJ whole genome shotgun (WGS) entry which is preliminary data.</text>
</comment>
<reference evidence="1 2" key="1">
    <citation type="submission" date="2019-07" db="EMBL/GenBank/DDBJ databases">
        <title>Genomics analysis of Aphanomyces spp. identifies a new class of oomycete effector associated with host adaptation.</title>
        <authorList>
            <person name="Gaulin E."/>
        </authorList>
    </citation>
    <scope>NUCLEOTIDE SEQUENCE [LARGE SCALE GENOMIC DNA]</scope>
    <source>
        <strain evidence="1 2">ATCC 201684</strain>
    </source>
</reference>
<gene>
    <name evidence="1" type="ORF">Ae201684_000687</name>
</gene>
<dbReference type="AlphaFoldDB" id="A0A6G0XX99"/>
<proteinExistence type="predicted"/>
<dbReference type="VEuPathDB" id="FungiDB:AeMF1_008836"/>
<evidence type="ECO:0000313" key="2">
    <source>
        <dbReference type="Proteomes" id="UP000481153"/>
    </source>
</evidence>
<accession>A0A6G0XX99</accession>
<name>A0A6G0XX99_9STRA</name>
<evidence type="ECO:0000313" key="1">
    <source>
        <dbReference type="EMBL" id="KAF0745117.1"/>
    </source>
</evidence>
<dbReference type="Proteomes" id="UP000481153">
    <property type="component" value="Unassembled WGS sequence"/>
</dbReference>
<dbReference type="EMBL" id="VJMJ01000003">
    <property type="protein sequence ID" value="KAF0745117.1"/>
    <property type="molecule type" value="Genomic_DNA"/>
</dbReference>